<comment type="caution">
    <text evidence="2">The sequence shown here is derived from an EMBL/GenBank/DDBJ whole genome shotgun (WGS) entry which is preliminary data.</text>
</comment>
<evidence type="ECO:0000313" key="3">
    <source>
        <dbReference type="Proteomes" id="UP001497623"/>
    </source>
</evidence>
<keyword evidence="3" id="KW-1185">Reference proteome</keyword>
<dbReference type="GO" id="GO:0030695">
    <property type="term" value="F:GTPase regulator activity"/>
    <property type="evidence" value="ECO:0007669"/>
    <property type="project" value="InterPro"/>
</dbReference>
<dbReference type="AlphaFoldDB" id="A0AAV2QXT1"/>
<dbReference type="EMBL" id="CAXKWB010011927">
    <property type="protein sequence ID" value="CAL4102754.1"/>
    <property type="molecule type" value="Genomic_DNA"/>
</dbReference>
<dbReference type="InterPro" id="IPR003109">
    <property type="entry name" value="GoLoco_motif"/>
</dbReference>
<reference evidence="2 3" key="1">
    <citation type="submission" date="2024-05" db="EMBL/GenBank/DDBJ databases">
        <authorList>
            <person name="Wallberg A."/>
        </authorList>
    </citation>
    <scope>NUCLEOTIDE SEQUENCE [LARGE SCALE GENOMIC DNA]</scope>
</reference>
<organism evidence="2 3">
    <name type="scientific">Meganyctiphanes norvegica</name>
    <name type="common">Northern krill</name>
    <name type="synonym">Thysanopoda norvegica</name>
    <dbReference type="NCBI Taxonomy" id="48144"/>
    <lineage>
        <taxon>Eukaryota</taxon>
        <taxon>Metazoa</taxon>
        <taxon>Ecdysozoa</taxon>
        <taxon>Arthropoda</taxon>
        <taxon>Crustacea</taxon>
        <taxon>Multicrustacea</taxon>
        <taxon>Malacostraca</taxon>
        <taxon>Eumalacostraca</taxon>
        <taxon>Eucarida</taxon>
        <taxon>Euphausiacea</taxon>
        <taxon>Euphausiidae</taxon>
        <taxon>Meganyctiphanes</taxon>
    </lineage>
</organism>
<sequence length="152" mass="17289">MTYRTYVLDHRGKGGIGIDGGIYSQRDGDVRSGEVQESMLDLLERMATYRLDDQRCSLPPNMAPHHLTGGMRDGPGKPPPDKDEAPSKSSSRARLQEALQKEPPFAQVELPDTGYWDETNTAEHNTENYNSNNKFETDEVARYYRRYFMGKV</sequence>
<accession>A0AAV2QXT1</accession>
<feature type="region of interest" description="Disordered" evidence="1">
    <location>
        <begin position="55"/>
        <end position="111"/>
    </location>
</feature>
<evidence type="ECO:0000256" key="1">
    <source>
        <dbReference type="SAM" id="MobiDB-lite"/>
    </source>
</evidence>
<dbReference type="Proteomes" id="UP001497623">
    <property type="component" value="Unassembled WGS sequence"/>
</dbReference>
<name>A0AAV2QXT1_MEGNR</name>
<evidence type="ECO:0000313" key="2">
    <source>
        <dbReference type="EMBL" id="CAL4102754.1"/>
    </source>
</evidence>
<gene>
    <name evidence="2" type="ORF">MNOR_LOCUS17384</name>
</gene>
<protein>
    <submittedName>
        <fullName evidence="2">Uncharacterized protein</fullName>
    </submittedName>
</protein>
<dbReference type="PROSITE" id="PS50877">
    <property type="entry name" value="GOLOCO"/>
    <property type="match status" value="1"/>
</dbReference>
<feature type="non-terminal residue" evidence="2">
    <location>
        <position position="152"/>
    </location>
</feature>
<proteinExistence type="predicted"/>